<evidence type="ECO:0000256" key="1">
    <source>
        <dbReference type="SAM" id="Phobius"/>
    </source>
</evidence>
<organism evidence="2 3">
    <name type="scientific">Ruminococcus difficilis</name>
    <dbReference type="NCBI Taxonomy" id="2763069"/>
    <lineage>
        <taxon>Bacteria</taxon>
        <taxon>Bacillati</taxon>
        <taxon>Bacillota</taxon>
        <taxon>Clostridia</taxon>
        <taxon>Eubacteriales</taxon>
        <taxon>Oscillospiraceae</taxon>
        <taxon>Ruminococcus</taxon>
    </lineage>
</organism>
<keyword evidence="1" id="KW-0472">Membrane</keyword>
<dbReference type="Proteomes" id="UP000633365">
    <property type="component" value="Unassembled WGS sequence"/>
</dbReference>
<evidence type="ECO:0000313" key="2">
    <source>
        <dbReference type="EMBL" id="MBK6088626.1"/>
    </source>
</evidence>
<reference evidence="2" key="1">
    <citation type="submission" date="2021-01" db="EMBL/GenBank/DDBJ databases">
        <title>Genome public.</title>
        <authorList>
            <person name="Liu C."/>
            <person name="Sun Q."/>
        </authorList>
    </citation>
    <scope>NUCLEOTIDE SEQUENCE</scope>
    <source>
        <strain evidence="2">M6</strain>
    </source>
</reference>
<dbReference type="AlphaFoldDB" id="A0A934WPQ8"/>
<keyword evidence="1" id="KW-0812">Transmembrane</keyword>
<keyword evidence="1" id="KW-1133">Transmembrane helix</keyword>
<dbReference type="RefSeq" id="WP_186834209.1">
    <property type="nucleotide sequence ID" value="NZ_JAEQMG010000071.1"/>
</dbReference>
<sequence>MKYCKKCKHIHEDKFDICTECRKPQQLYPIEDENTPVFLLSASGFEAQRVQSALESGGIPSDLAARKNNLSADAVTGSDINDKDILVPYAAYEKAYDICVGIGAIKPEGEEITVDMQDVENTAESEEQVEMSPAKRTTVKILSAILIIILFCLVIWGTDFLTGFLTGFFK</sequence>
<evidence type="ECO:0000313" key="3">
    <source>
        <dbReference type="Proteomes" id="UP000633365"/>
    </source>
</evidence>
<feature type="transmembrane region" description="Helical" evidence="1">
    <location>
        <begin position="141"/>
        <end position="169"/>
    </location>
</feature>
<accession>A0A934WPQ8</accession>
<dbReference type="EMBL" id="JAEQMG010000071">
    <property type="protein sequence ID" value="MBK6088626.1"/>
    <property type="molecule type" value="Genomic_DNA"/>
</dbReference>
<gene>
    <name evidence="2" type="ORF">JKK62_08170</name>
</gene>
<keyword evidence="3" id="KW-1185">Reference proteome</keyword>
<name>A0A934WPQ8_9FIRM</name>
<comment type="caution">
    <text evidence="2">The sequence shown here is derived from an EMBL/GenBank/DDBJ whole genome shotgun (WGS) entry which is preliminary data.</text>
</comment>
<protein>
    <submittedName>
        <fullName evidence="2">Uncharacterized protein</fullName>
    </submittedName>
</protein>
<proteinExistence type="predicted"/>